<gene>
    <name evidence="1" type="ORF">laban61_gp023</name>
</gene>
<organism evidence="1 2">
    <name type="scientific">Flavobacterium phage vB_FspS_laban6-1</name>
    <dbReference type="NCBI Taxonomy" id="2686250"/>
    <lineage>
        <taxon>Viruses</taxon>
        <taxon>Duplodnaviria</taxon>
        <taxon>Heunggongvirae</taxon>
        <taxon>Uroviricota</taxon>
        <taxon>Caudoviricetes</taxon>
        <taxon>Duneviridae</taxon>
        <taxon>Labanvirus</taxon>
        <taxon>Labanvirus laban</taxon>
    </lineage>
</organism>
<evidence type="ECO:0000313" key="1">
    <source>
        <dbReference type="EMBL" id="QHB38994.1"/>
    </source>
</evidence>
<protein>
    <submittedName>
        <fullName evidence="1">Uncharacterized protein</fullName>
    </submittedName>
</protein>
<reference evidence="1 2" key="1">
    <citation type="journal article" date="2020" name="Viruses">
        <title>Diversity and Host Interactions Among Virulent and Temperate Baltic Sea Flavobacterium Phages.</title>
        <authorList>
            <person name="Nilsson E."/>
            <person name="Bayfield O.W."/>
            <person name="Lundin D."/>
            <person name="Antson A.A."/>
            <person name="Holmfeldt K."/>
        </authorList>
    </citation>
    <scope>NUCLEOTIDE SEQUENCE [LARGE SCALE GENOMIC DNA]</scope>
</reference>
<accession>A0A6B9LM50</accession>
<dbReference type="Proteomes" id="UP000465101">
    <property type="component" value="Segment"/>
</dbReference>
<keyword evidence="2" id="KW-1185">Reference proteome</keyword>
<sequence length="135" mass="15452">MSTQTTAPKKAVEVKSLPSAKNEISAENEKKENILKSMEMFKPEPFKSAEDRISRKNQFDALAKRYEQLKEKDNELKTFHAGNDKTSAKIIFKNAQGFEFNIQNSNVIDRLTKAAQEELKILLNEAENEVLTFEI</sequence>
<dbReference type="EMBL" id="MN812211">
    <property type="protein sequence ID" value="QHB38994.1"/>
    <property type="molecule type" value="Genomic_DNA"/>
</dbReference>
<proteinExistence type="predicted"/>
<name>A0A6B9LM50_9CAUD</name>
<evidence type="ECO:0000313" key="2">
    <source>
        <dbReference type="Proteomes" id="UP000465101"/>
    </source>
</evidence>